<sequence length="558" mass="62130">MTYFDLGNHSFPVTTRSNEAQIWFDRGLVWTYGFHHEEALRCFRRATEADPGCAMAYWGIAYAAGPNYNFPWALRDQSVRETSLSEAYDAMLAALALVAHVTPVEAALIRALPARYPDRAPADDMAPWDTAFAEAMRRAYARHPDSPEITTFFVEAMMNRTPWQMWDLATGRPAEGADTLECRAVLEATLARPDGMKHPGLLHLFIHLMEMSPEPEAALPIGDALRQLCPDAGHLVHMPTHIDMLCGAYQDAVVWNQQAVKADLKWVARSKDADFYTGYRLHNYHFIIFGALFLGQIAPAMDALKGISDTTPEGLLQITSPPMADFFESYLAFEPHILIRFGRWRELIALDLPDDRQLYVTRTAFTLYGRALAHAALGEVPEALLAEAQFLDCLATFPESRLLGNNRVIDLLDIARAMLRGEILYRQADYEAAFSALREAVHLADTLPYDEPWGWMQPPRHALGALLLEQGRTDEAEQVFREDLGLAGALPRAAIHPDNVWALKGLHDCLDAKETSECADLPLIRQRLGLALARADVSVAASCFCAQAAMEVTCCGNS</sequence>
<proteinExistence type="predicted"/>
<dbReference type="EMBL" id="CP060436">
    <property type="protein sequence ID" value="QPM89630.1"/>
    <property type="molecule type" value="Genomic_DNA"/>
</dbReference>
<evidence type="ECO:0000256" key="1">
    <source>
        <dbReference type="PROSITE-ProRule" id="PRU00339"/>
    </source>
</evidence>
<dbReference type="SMART" id="SM00028">
    <property type="entry name" value="TPR"/>
    <property type="match status" value="3"/>
</dbReference>
<feature type="repeat" description="TPR" evidence="1">
    <location>
        <begin position="20"/>
        <end position="53"/>
    </location>
</feature>
<dbReference type="SUPFAM" id="SSF48452">
    <property type="entry name" value="TPR-like"/>
    <property type="match status" value="2"/>
</dbReference>
<dbReference type="InterPro" id="IPR019734">
    <property type="entry name" value="TPR_rpt"/>
</dbReference>
<keyword evidence="3" id="KW-1185">Reference proteome</keyword>
<evidence type="ECO:0000313" key="2">
    <source>
        <dbReference type="EMBL" id="QPM89630.1"/>
    </source>
</evidence>
<dbReference type="PANTHER" id="PTHR45588:SF1">
    <property type="entry name" value="WW DOMAIN-CONTAINING PROTEIN"/>
    <property type="match status" value="1"/>
</dbReference>
<organism evidence="2 3">
    <name type="scientific">Pseudooceanicola algae</name>
    <dbReference type="NCBI Taxonomy" id="1537215"/>
    <lineage>
        <taxon>Bacteria</taxon>
        <taxon>Pseudomonadati</taxon>
        <taxon>Pseudomonadota</taxon>
        <taxon>Alphaproteobacteria</taxon>
        <taxon>Rhodobacterales</taxon>
        <taxon>Paracoccaceae</taxon>
        <taxon>Pseudooceanicola</taxon>
    </lineage>
</organism>
<dbReference type="Gene3D" id="1.25.40.10">
    <property type="entry name" value="Tetratricopeptide repeat domain"/>
    <property type="match status" value="2"/>
</dbReference>
<protein>
    <submittedName>
        <fullName evidence="2">Uncharacterized protein</fullName>
    </submittedName>
</protein>
<dbReference type="KEGG" id="palw:PSAL_008520"/>
<gene>
    <name evidence="2" type="ORF">PSAL_008520</name>
</gene>
<dbReference type="AlphaFoldDB" id="A0A418SE84"/>
<keyword evidence="1" id="KW-0802">TPR repeat</keyword>
<dbReference type="RefSeq" id="WP_119840034.1">
    <property type="nucleotide sequence ID" value="NZ_CP060436.1"/>
</dbReference>
<evidence type="ECO:0000313" key="3">
    <source>
        <dbReference type="Proteomes" id="UP000283786"/>
    </source>
</evidence>
<dbReference type="Proteomes" id="UP000283786">
    <property type="component" value="Chromosome"/>
</dbReference>
<dbReference type="PROSITE" id="PS50005">
    <property type="entry name" value="TPR"/>
    <property type="match status" value="1"/>
</dbReference>
<dbReference type="PANTHER" id="PTHR45588">
    <property type="entry name" value="TPR DOMAIN-CONTAINING PROTEIN"/>
    <property type="match status" value="1"/>
</dbReference>
<reference evidence="2 3" key="1">
    <citation type="submission" date="2020-08" db="EMBL/GenBank/DDBJ databases">
        <title>Genome sequence of Rhodobacteraceae bacterium Lw-13e.</title>
        <authorList>
            <person name="Poehlein A."/>
            <person name="Wolter L."/>
            <person name="Daniel R."/>
            <person name="Brinkhoff T."/>
        </authorList>
    </citation>
    <scope>NUCLEOTIDE SEQUENCE [LARGE SCALE GENOMIC DNA]</scope>
    <source>
        <strain evidence="2 3">Lw-13e</strain>
    </source>
</reference>
<accession>A0A418SE84</accession>
<dbReference type="InterPro" id="IPR011990">
    <property type="entry name" value="TPR-like_helical_dom_sf"/>
</dbReference>
<name>A0A418SE84_9RHOB</name>
<dbReference type="OrthoDB" id="9778494at2"/>